<dbReference type="InterPro" id="IPR001841">
    <property type="entry name" value="Znf_RING"/>
</dbReference>
<dbReference type="SUPFAM" id="SSF52540">
    <property type="entry name" value="P-loop containing nucleoside triphosphate hydrolases"/>
    <property type="match status" value="2"/>
</dbReference>
<keyword evidence="4" id="KW-0862">Zinc</keyword>
<dbReference type="InterPro" id="IPR001965">
    <property type="entry name" value="Znf_PHD"/>
</dbReference>
<feature type="region of interest" description="Disordered" evidence="6">
    <location>
        <begin position="1876"/>
        <end position="1902"/>
    </location>
</feature>
<dbReference type="Gene3D" id="3.30.40.10">
    <property type="entry name" value="Zinc/RING finger domain, C3HC4 (zinc finger)"/>
    <property type="match status" value="2"/>
</dbReference>
<dbReference type="EMBL" id="FN649760">
    <property type="protein sequence ID" value="CBJ28633.1"/>
    <property type="molecule type" value="Genomic_DNA"/>
</dbReference>
<feature type="compositionally biased region" description="Acidic residues" evidence="6">
    <location>
        <begin position="2369"/>
        <end position="2395"/>
    </location>
</feature>
<dbReference type="GO" id="GO:0016787">
    <property type="term" value="F:hydrolase activity"/>
    <property type="evidence" value="ECO:0007669"/>
    <property type="project" value="UniProtKB-KW"/>
</dbReference>
<feature type="region of interest" description="Disordered" evidence="6">
    <location>
        <begin position="1481"/>
        <end position="1507"/>
    </location>
</feature>
<feature type="compositionally biased region" description="Gly residues" evidence="6">
    <location>
        <begin position="2306"/>
        <end position="2315"/>
    </location>
</feature>
<dbReference type="eggNOG" id="KOG0298">
    <property type="taxonomic scope" value="Eukaryota"/>
</dbReference>
<dbReference type="InterPro" id="IPR014001">
    <property type="entry name" value="Helicase_ATP-bd"/>
</dbReference>
<feature type="compositionally biased region" description="Polar residues" evidence="6">
    <location>
        <begin position="308"/>
        <end position="319"/>
    </location>
</feature>
<dbReference type="InterPro" id="IPR038718">
    <property type="entry name" value="SNF2-like_sf"/>
</dbReference>
<reference evidence="9 10" key="1">
    <citation type="journal article" date="2010" name="Nature">
        <title>The Ectocarpus genome and the independent evolution of multicellularity in brown algae.</title>
        <authorList>
            <person name="Cock J.M."/>
            <person name="Sterck L."/>
            <person name="Rouze P."/>
            <person name="Scornet D."/>
            <person name="Allen A.E."/>
            <person name="Amoutzias G."/>
            <person name="Anthouard V."/>
            <person name="Artiguenave F."/>
            <person name="Aury J.M."/>
            <person name="Badger J.H."/>
            <person name="Beszteri B."/>
            <person name="Billiau K."/>
            <person name="Bonnet E."/>
            <person name="Bothwell J.H."/>
            <person name="Bowler C."/>
            <person name="Boyen C."/>
            <person name="Brownlee C."/>
            <person name="Carrano C.J."/>
            <person name="Charrier B."/>
            <person name="Cho G.Y."/>
            <person name="Coelho S.M."/>
            <person name="Collen J."/>
            <person name="Corre E."/>
            <person name="Da Silva C."/>
            <person name="Delage L."/>
            <person name="Delaroque N."/>
            <person name="Dittami S.M."/>
            <person name="Doulbeau S."/>
            <person name="Elias M."/>
            <person name="Farnham G."/>
            <person name="Gachon C.M."/>
            <person name="Gschloessl B."/>
            <person name="Heesch S."/>
            <person name="Jabbari K."/>
            <person name="Jubin C."/>
            <person name="Kawai H."/>
            <person name="Kimura K."/>
            <person name="Kloareg B."/>
            <person name="Kupper F.C."/>
            <person name="Lang D."/>
            <person name="Le Bail A."/>
            <person name="Leblanc C."/>
            <person name="Lerouge P."/>
            <person name="Lohr M."/>
            <person name="Lopez P.J."/>
            <person name="Martens C."/>
            <person name="Maumus F."/>
            <person name="Michel G."/>
            <person name="Miranda-Saavedra D."/>
            <person name="Morales J."/>
            <person name="Moreau H."/>
            <person name="Motomura T."/>
            <person name="Nagasato C."/>
            <person name="Napoli C.A."/>
            <person name="Nelson D.R."/>
            <person name="Nyvall-Collen P."/>
            <person name="Peters A.F."/>
            <person name="Pommier C."/>
            <person name="Potin P."/>
            <person name="Poulain J."/>
            <person name="Quesneville H."/>
            <person name="Read B."/>
            <person name="Rensing S.A."/>
            <person name="Ritter A."/>
            <person name="Rousvoal S."/>
            <person name="Samanta M."/>
            <person name="Samson G."/>
            <person name="Schroeder D.C."/>
            <person name="Segurens B."/>
            <person name="Strittmatter M."/>
            <person name="Tonon T."/>
            <person name="Tregear J.W."/>
            <person name="Valentin K."/>
            <person name="von Dassow P."/>
            <person name="Yamagishi T."/>
            <person name="Van de Peer Y."/>
            <person name="Wincker P."/>
        </authorList>
    </citation>
    <scope>NUCLEOTIDE SEQUENCE [LARGE SCALE GENOMIC DNA]</scope>
    <source>
        <strain evidence="10">Ec32 / CCAP1310/4</strain>
    </source>
</reference>
<feature type="compositionally biased region" description="Basic residues" evidence="6">
    <location>
        <begin position="2259"/>
        <end position="2268"/>
    </location>
</feature>
<feature type="domain" description="RING-type" evidence="7">
    <location>
        <begin position="2029"/>
        <end position="2074"/>
    </location>
</feature>
<dbReference type="InterPro" id="IPR000330">
    <property type="entry name" value="SNF2_N"/>
</dbReference>
<dbReference type="CDD" id="cd18793">
    <property type="entry name" value="SF2_C_SNF"/>
    <property type="match status" value="1"/>
</dbReference>
<evidence type="ECO:0000313" key="9">
    <source>
        <dbReference type="EMBL" id="CBJ28633.1"/>
    </source>
</evidence>
<dbReference type="InterPro" id="IPR027417">
    <property type="entry name" value="P-loop_NTPase"/>
</dbReference>
<feature type="region of interest" description="Disordered" evidence="6">
    <location>
        <begin position="1833"/>
        <end position="1859"/>
    </location>
</feature>
<feature type="domain" description="Helicase C-terminal" evidence="8">
    <location>
        <begin position="2110"/>
        <end position="2262"/>
    </location>
</feature>
<protein>
    <submittedName>
        <fullName evidence="9">SNF2 helicase</fullName>
    </submittedName>
</protein>
<feature type="compositionally biased region" description="Low complexity" evidence="6">
    <location>
        <begin position="758"/>
        <end position="780"/>
    </location>
</feature>
<dbReference type="PANTHER" id="PTHR45865">
    <property type="entry name" value="E3 UBIQUITIN-PROTEIN LIGASE SHPRH FAMILY MEMBER"/>
    <property type="match status" value="1"/>
</dbReference>
<dbReference type="Pfam" id="PF00176">
    <property type="entry name" value="SNF2-rel_dom"/>
    <property type="match status" value="2"/>
</dbReference>
<evidence type="ECO:0000259" key="8">
    <source>
        <dbReference type="PROSITE" id="PS51194"/>
    </source>
</evidence>
<dbReference type="PROSITE" id="PS01359">
    <property type="entry name" value="ZF_PHD_1"/>
    <property type="match status" value="1"/>
</dbReference>
<dbReference type="SMART" id="SM00249">
    <property type="entry name" value="PHD"/>
    <property type="match status" value="2"/>
</dbReference>
<feature type="compositionally biased region" description="Low complexity" evidence="6">
    <location>
        <begin position="647"/>
        <end position="657"/>
    </location>
</feature>
<gene>
    <name evidence="9" type="ORF">Esi_0110_0070</name>
</gene>
<evidence type="ECO:0000256" key="5">
    <source>
        <dbReference type="PROSITE-ProRule" id="PRU00175"/>
    </source>
</evidence>
<keyword evidence="3" id="KW-0378">Hydrolase</keyword>
<dbReference type="OrthoDB" id="207401at2759"/>
<sequence length="2420" mass="254617">MPRRKAANPIRTSRRNVTGDGIGGRPPAPAPGPPADGGLSPSSGVGDGGGAVLPNSSATVVAGGLEGVGAGELGGVGEGTVMEDEDDEEEEDRVNPSSSGRKRQKIEHREGSALVVGDVIGSRHLALYPPGSLRALRGLRIVVPPPPGRASLVRNACVGRFAVGDEDEDFATEERGSSQRVSTGVIVEFCEDWGVVGDPGGRAVRSGMMLRVTPEIFGAFEDLDRDGYVAITAARPVADNTPPPGSPPSAAEILHALDAARGTDPDLRSAIERGPPTPLMELRELVVNLRHHQKAAIHWMLGVEKGATTTMNKPPSQASAEGVGVEDEGEGEGKGREEEQEEQEVGLLEAGGNADRRAASVASEQNAVLLGWVRLALIPPPSLPAAALMANGADNFGQEGGKNRHRIPRTSDDDRGGAVLATLTGDEDGRRGRTATKRETRVVRAGPDQEMGLGKTVEMLGCILGNPFRSPVIHGTRLPPVGSTTSAVTKDQRDKIHDSPAPLKSKNGYWDDLTPTDEGSACVCGRGDDEPLAPGDLCFVQCDACGWWLHGGCCGFVPGVDGEEEKGFTCVVCSCLALLKDPKRCGSTLIICPHKIRSQWEREIRARTKAGALKVAVYNGVREILSMGEKAKRASSKRRKNKRRRSSNSTTTTGTDSRNSDHDATNTSAANNTVSGKRRDTSTTPAAGADQGSRTNRDQPQDTLPRDDLDQQPVPGDDQTPPAEGDGTPSDTGTGRASPETTGHPVAQAAASGTGQEATAASSATDVSGGGSDTDSSSGDPFALLSPKNLASYDVVLTTFEVLRAEVHHAESKFAGALGDGGSAVAVGRPSLRRKKRYRVIPSPLPALKWWRVVVDEAHMVESTTQETAKMALKIPTTHRWCVTGTPIGKGSIDDLYGLLVFLKASPLDDKAVWTKAIREPIDRRLPGAMERLVSALKPVMWRVTKASVAAQINIPPQTCVDRRLSFSSVEEHFYRKQHRAAAADAQKTAREGGSGTEEKMFNSLLALRQACCHPCIGSGGIETSGGGSRLGGGSAEGRWLSMDQILDRLIDAERLKAEEAQRKAILNLNASGAVARLILQAKERRSDAARTADAAAGEGEGGGETAETLLRDSVSSYQRALQMAEDNRTPGPVTGGAEVTGSTTMLPPSTKKRLKQHPAGAQPSSKPAADPNPTAAASRHGTTAATVAFVELRKPLTLSWEVELGPIVGVASAEAGGETAVAVAERETTPATPQGAEAVGGEAVAARKGAVEEDEEGGGPKDTETTAMGERGGERGGLGESEAGGASSSGRRGTMAAAVVGGGSSECRRVRDPTWARLVFADRKRILRIRVRPCYPDQFAWHGDDSTAAASPAGATDRASPGENGGDPAPNKGRQSTRREDNAADIGMAVSGRQDQGGAATVLQVPNGASNGVFATNGYSGVAAEAAEGVMAKPGGVSEGEGGERRRQGTLVWHPRVCALQASSQAGVFEDVVRFSMDAPSASSVVPGSGTAAGPTDTGDDKTSAAAAATSNIAVAQGDGKIEDDDSDSRGGKWQEVVVPSNRSVRGREWRIVVETSWCHEGAPRASGDGWRGGVGGRGVVQVAMEVELREAEVDADSLQILHAAHNLLEVLDTVKERELLLPAGQAPPARTSELRQLVGRIKGGYVATAVGIHRSSRLQLQESGRASAEALRAAAKKRIGGVEWWEVALGYMESTRDEGNFVQRAQLELLHEKAGQHAVMVRRSFPNFTSIGGLRTALSIKIKEAQTKRKDVLRKLDSLTTDPGPMEVHSNSNCRRCRADWGKTGPICGHCKVEEHIDAWEACVVYFRRPLKNTADAGGSAAGSPFLSRFGPGGEGTNNAGPGVNNAHQGHTFKEPSATPRLLRLIQRWIKEQARGGGGGGGGGQTVGGSGSGAAGRRQGQVQDWAALGAESKDFLASWEASERELLASRALWRAHLDLLSNIDELGSCVTPLRLADSDEEARLGLLTEEQRRMVLSEGLLGIRRREYELERQAAAHELDSSRGQLAYLSTLVEEGSGALSGATRECTVCQEDLVEEVGCLPCGHTFHPECIGFLRKVGSGGAGRFRCPTCRRSSSVADVRFASTLDQSDGSAFGLPVKGSWGTKITALVGDILALGPSDKCLVFSQWDDMLDIVELAFKENGVSYARMKGKNRSELALEAFRAEGGPRALMLPIKTGSHGLNLVEANHVFLLEPLLNAAVEAQAVNRVHRGGQTRPTTIHRFIVRGTIEEDIERLRKKKTSLARLATSPQSPTRNPRGKGKGKGKGKSDPSSPGRPGTAAAAAVAVARRSLAGDMAVSEGRGVEAGVGGAGTATGSPGFEEENRRGAAGARECSTGRLAAGGEQPQIGGAGGQSGGREEDKSIAREEEEEEVEEEEEEDEGGEEVVEQEEEVSIVGGVAATSERRALSLDDLKALFE</sequence>
<feature type="compositionally biased region" description="Acidic residues" evidence="6">
    <location>
        <begin position="81"/>
        <end position="92"/>
    </location>
</feature>
<feature type="region of interest" description="Disordered" evidence="6">
    <location>
        <begin position="629"/>
        <end position="780"/>
    </location>
</feature>
<dbReference type="Proteomes" id="UP000002630">
    <property type="component" value="Unassembled WGS sequence"/>
</dbReference>
<feature type="compositionally biased region" description="Low complexity" evidence="6">
    <location>
        <begin position="1281"/>
        <end position="1299"/>
    </location>
</feature>
<dbReference type="Pfam" id="PF13639">
    <property type="entry name" value="zf-RING_2"/>
    <property type="match status" value="1"/>
</dbReference>
<feature type="region of interest" description="Disordered" evidence="6">
    <location>
        <begin position="2242"/>
        <end position="2285"/>
    </location>
</feature>
<dbReference type="InParanoid" id="D7FHS8"/>
<keyword evidence="2 5" id="KW-0863">Zinc-finger</keyword>
<keyword evidence="10" id="KW-1185">Reference proteome</keyword>
<dbReference type="SUPFAM" id="SSF57903">
    <property type="entry name" value="FYVE/PHD zinc finger"/>
    <property type="match status" value="1"/>
</dbReference>
<feature type="compositionally biased region" description="Basic and acidic residues" evidence="6">
    <location>
        <begin position="2359"/>
        <end position="2368"/>
    </location>
</feature>
<dbReference type="InterPro" id="IPR052583">
    <property type="entry name" value="ATP-helicase/E3_Ub-Ligase"/>
</dbReference>
<dbReference type="GO" id="GO:0008270">
    <property type="term" value="F:zinc ion binding"/>
    <property type="evidence" value="ECO:0007669"/>
    <property type="project" value="UniProtKB-KW"/>
</dbReference>
<feature type="compositionally biased region" description="Gly residues" evidence="6">
    <location>
        <begin position="1877"/>
        <end position="1896"/>
    </location>
</feature>
<feature type="region of interest" description="Disordered" evidence="6">
    <location>
        <begin position="1118"/>
        <end position="1181"/>
    </location>
</feature>
<dbReference type="InterPro" id="IPR013083">
    <property type="entry name" value="Znf_RING/FYVE/PHD"/>
</dbReference>
<dbReference type="InterPro" id="IPR011011">
    <property type="entry name" value="Znf_FYVE_PHD"/>
</dbReference>
<evidence type="ECO:0000256" key="1">
    <source>
        <dbReference type="ARBA" id="ARBA00022723"/>
    </source>
</evidence>
<dbReference type="GO" id="GO:0004386">
    <property type="term" value="F:helicase activity"/>
    <property type="evidence" value="ECO:0007669"/>
    <property type="project" value="UniProtKB-KW"/>
</dbReference>
<evidence type="ECO:0000256" key="3">
    <source>
        <dbReference type="ARBA" id="ARBA00022801"/>
    </source>
</evidence>
<feature type="region of interest" description="Disordered" evidence="6">
    <location>
        <begin position="308"/>
        <end position="345"/>
    </location>
</feature>
<feature type="region of interest" description="Disordered" evidence="6">
    <location>
        <begin position="1338"/>
        <end position="1381"/>
    </location>
</feature>
<dbReference type="PROSITE" id="PS50089">
    <property type="entry name" value="ZF_RING_2"/>
    <property type="match status" value="1"/>
</dbReference>
<dbReference type="Gene3D" id="3.40.50.300">
    <property type="entry name" value="P-loop containing nucleotide triphosphate hydrolases"/>
    <property type="match status" value="1"/>
</dbReference>
<feature type="compositionally biased region" description="Basic and acidic residues" evidence="6">
    <location>
        <begin position="695"/>
        <end position="709"/>
    </location>
</feature>
<feature type="compositionally biased region" description="Low complexity" evidence="6">
    <location>
        <begin position="2272"/>
        <end position="2285"/>
    </location>
</feature>
<proteinExistence type="predicted"/>
<feature type="region of interest" description="Disordered" evidence="6">
    <location>
        <begin position="1248"/>
        <end position="1308"/>
    </location>
</feature>
<evidence type="ECO:0000256" key="6">
    <source>
        <dbReference type="SAM" id="MobiDB-lite"/>
    </source>
</evidence>
<dbReference type="PROSITE" id="PS51194">
    <property type="entry name" value="HELICASE_CTER"/>
    <property type="match status" value="1"/>
</dbReference>
<dbReference type="SMART" id="SM00490">
    <property type="entry name" value="HELICc"/>
    <property type="match status" value="1"/>
</dbReference>
<keyword evidence="9" id="KW-0067">ATP-binding</keyword>
<dbReference type="STRING" id="2880.D7FHS8"/>
<dbReference type="InterPro" id="IPR001650">
    <property type="entry name" value="Helicase_C-like"/>
</dbReference>
<feature type="region of interest" description="Disordered" evidence="6">
    <location>
        <begin position="397"/>
        <end position="420"/>
    </location>
</feature>
<dbReference type="PANTHER" id="PTHR45865:SF1">
    <property type="entry name" value="E3 UBIQUITIN-PROTEIN LIGASE SHPRH"/>
    <property type="match status" value="1"/>
</dbReference>
<feature type="compositionally biased region" description="Gly residues" evidence="6">
    <location>
        <begin position="64"/>
        <end position="78"/>
    </location>
</feature>
<evidence type="ECO:0000313" key="10">
    <source>
        <dbReference type="Proteomes" id="UP000002630"/>
    </source>
</evidence>
<dbReference type="Pfam" id="PF00271">
    <property type="entry name" value="Helicase_C"/>
    <property type="match status" value="1"/>
</dbReference>
<dbReference type="InterPro" id="IPR049730">
    <property type="entry name" value="SNF2/RAD54-like_C"/>
</dbReference>
<keyword evidence="1" id="KW-0479">Metal-binding</keyword>
<feature type="compositionally biased region" description="Basic residues" evidence="6">
    <location>
        <begin position="633"/>
        <end position="646"/>
    </location>
</feature>
<accession>D7FHS8</accession>
<dbReference type="CDD" id="cd15489">
    <property type="entry name" value="PHD_SF"/>
    <property type="match status" value="1"/>
</dbReference>
<evidence type="ECO:0000259" key="7">
    <source>
        <dbReference type="PROSITE" id="PS50089"/>
    </source>
</evidence>
<dbReference type="GO" id="GO:0005524">
    <property type="term" value="F:ATP binding"/>
    <property type="evidence" value="ECO:0007669"/>
    <property type="project" value="InterPro"/>
</dbReference>
<feature type="compositionally biased region" description="Polar residues" evidence="6">
    <location>
        <begin position="729"/>
        <end position="741"/>
    </location>
</feature>
<dbReference type="InterPro" id="IPR019786">
    <property type="entry name" value="Zinc_finger_PHD-type_CS"/>
</dbReference>
<dbReference type="SMART" id="SM00487">
    <property type="entry name" value="DEXDc"/>
    <property type="match status" value="1"/>
</dbReference>
<feature type="region of interest" description="Disordered" evidence="6">
    <location>
        <begin position="2305"/>
        <end position="2400"/>
    </location>
</feature>
<organism evidence="9 10">
    <name type="scientific">Ectocarpus siliculosus</name>
    <name type="common">Brown alga</name>
    <name type="synonym">Conferva siliculosa</name>
    <dbReference type="NCBI Taxonomy" id="2880"/>
    <lineage>
        <taxon>Eukaryota</taxon>
        <taxon>Sar</taxon>
        <taxon>Stramenopiles</taxon>
        <taxon>Ochrophyta</taxon>
        <taxon>PX clade</taxon>
        <taxon>Phaeophyceae</taxon>
        <taxon>Ectocarpales</taxon>
        <taxon>Ectocarpaceae</taxon>
        <taxon>Ectocarpus</taxon>
    </lineage>
</organism>
<keyword evidence="9" id="KW-0547">Nucleotide-binding</keyword>
<dbReference type="SMART" id="SM00184">
    <property type="entry name" value="RING"/>
    <property type="match status" value="1"/>
</dbReference>
<keyword evidence="9" id="KW-0347">Helicase</keyword>
<feature type="region of interest" description="Disordered" evidence="6">
    <location>
        <begin position="1"/>
        <end position="106"/>
    </location>
</feature>
<evidence type="ECO:0000256" key="4">
    <source>
        <dbReference type="ARBA" id="ARBA00022833"/>
    </source>
</evidence>
<feature type="compositionally biased region" description="Polar residues" evidence="6">
    <location>
        <begin position="665"/>
        <end position="675"/>
    </location>
</feature>
<dbReference type="Gene3D" id="3.40.50.10810">
    <property type="entry name" value="Tandem AAA-ATPase domain"/>
    <property type="match status" value="1"/>
</dbReference>
<feature type="region of interest" description="Disordered" evidence="6">
    <location>
        <begin position="475"/>
        <end position="510"/>
    </location>
</feature>
<dbReference type="SUPFAM" id="SSF57850">
    <property type="entry name" value="RING/U-box"/>
    <property type="match status" value="1"/>
</dbReference>
<evidence type="ECO:0000256" key="2">
    <source>
        <dbReference type="ARBA" id="ARBA00022771"/>
    </source>
</evidence>
<name>D7FHS8_ECTSI</name>